<keyword evidence="2" id="KW-0812">Transmembrane</keyword>
<dbReference type="Proteomes" id="UP000065807">
    <property type="component" value="Chromosome"/>
</dbReference>
<keyword evidence="4" id="KW-1185">Reference proteome</keyword>
<feature type="region of interest" description="Disordered" evidence="1">
    <location>
        <begin position="72"/>
        <end position="128"/>
    </location>
</feature>
<evidence type="ECO:0000256" key="1">
    <source>
        <dbReference type="SAM" id="MobiDB-lite"/>
    </source>
</evidence>
<reference evidence="4" key="1">
    <citation type="submission" date="2015-07" db="EMBL/GenBank/DDBJ databases">
        <title>Complete genome sequence and phylogenetic analysis of Limnochorda pilosa.</title>
        <authorList>
            <person name="Watanabe M."/>
            <person name="Kojima H."/>
            <person name="Fukui M."/>
        </authorList>
    </citation>
    <scope>NUCLEOTIDE SEQUENCE [LARGE SCALE GENOMIC DNA]</scope>
    <source>
        <strain evidence="4">HC45</strain>
    </source>
</reference>
<evidence type="ECO:0000313" key="3">
    <source>
        <dbReference type="EMBL" id="BAS28948.1"/>
    </source>
</evidence>
<feature type="compositionally biased region" description="Low complexity" evidence="1">
    <location>
        <begin position="72"/>
        <end position="83"/>
    </location>
</feature>
<proteinExistence type="predicted"/>
<sequence length="128" mass="13014">MDRALGGVAVGLAAVFVLLAWGVLVAPAGLLVKLLMFLMLTAATFAVTLVMTTESPLADAVLKPPEDVVGAWAGEAEPAAGEAASEEAAEAPDRPRARAAARVPSGRGRREARSQGPDASEPARGVDV</sequence>
<protein>
    <submittedName>
        <fullName evidence="3">Uncharacterized protein</fullName>
    </submittedName>
</protein>
<dbReference type="EMBL" id="AP014924">
    <property type="protein sequence ID" value="BAS28948.1"/>
    <property type="molecule type" value="Genomic_DNA"/>
</dbReference>
<dbReference type="STRING" id="1555112.LIP_3120"/>
<evidence type="ECO:0000313" key="4">
    <source>
        <dbReference type="Proteomes" id="UP000065807"/>
    </source>
</evidence>
<accession>A0A0K2SP84</accession>
<reference evidence="4" key="2">
    <citation type="journal article" date="2016" name="Int. J. Syst. Evol. Microbiol.">
        <title>Complete genome sequence and cell structure of Limnochorda pilosa, a Gram-negative spore-former within the phylum Firmicutes.</title>
        <authorList>
            <person name="Watanabe M."/>
            <person name="Kojima H."/>
            <person name="Fukui M."/>
        </authorList>
    </citation>
    <scope>NUCLEOTIDE SEQUENCE [LARGE SCALE GENOMIC DNA]</scope>
    <source>
        <strain evidence="4">HC45</strain>
    </source>
</reference>
<organism evidence="3 4">
    <name type="scientific">Limnochorda pilosa</name>
    <dbReference type="NCBI Taxonomy" id="1555112"/>
    <lineage>
        <taxon>Bacteria</taxon>
        <taxon>Bacillati</taxon>
        <taxon>Bacillota</taxon>
        <taxon>Limnochordia</taxon>
        <taxon>Limnochordales</taxon>
        <taxon>Limnochordaceae</taxon>
        <taxon>Limnochorda</taxon>
    </lineage>
</organism>
<keyword evidence="2" id="KW-1133">Transmembrane helix</keyword>
<name>A0A0K2SP84_LIMPI</name>
<evidence type="ECO:0000256" key="2">
    <source>
        <dbReference type="SAM" id="Phobius"/>
    </source>
</evidence>
<gene>
    <name evidence="3" type="ORF">LIP_3120</name>
</gene>
<keyword evidence="2" id="KW-0472">Membrane</keyword>
<dbReference type="KEGG" id="lpil:LIP_3120"/>
<feature type="transmembrane region" description="Helical" evidence="2">
    <location>
        <begin position="34"/>
        <end position="53"/>
    </location>
</feature>
<dbReference type="RefSeq" id="WP_068140045.1">
    <property type="nucleotide sequence ID" value="NZ_AP014924.1"/>
</dbReference>
<feature type="transmembrane region" description="Helical" evidence="2">
    <location>
        <begin position="7"/>
        <end position="28"/>
    </location>
</feature>
<dbReference type="AlphaFoldDB" id="A0A0K2SP84"/>